<dbReference type="CDD" id="cd14861">
    <property type="entry name" value="Fe-ADH-like"/>
    <property type="match status" value="1"/>
</dbReference>
<dbReference type="PANTHER" id="PTHR11496:SF102">
    <property type="entry name" value="ALCOHOL DEHYDROGENASE 4"/>
    <property type="match status" value="1"/>
</dbReference>
<evidence type="ECO:0000256" key="1">
    <source>
        <dbReference type="ARBA" id="ARBA00001962"/>
    </source>
</evidence>
<keyword evidence="4" id="KW-0520">NAD</keyword>
<reference evidence="8 9" key="1">
    <citation type="submission" date="2020-01" db="EMBL/GenBank/DDBJ databases">
        <title>The possibility of degradation of plastic by Microbulbifer hydrolyticus IRE-31.</title>
        <authorList>
            <person name="Liu L."/>
        </authorList>
    </citation>
    <scope>NUCLEOTIDE SEQUENCE [LARGE SCALE GENOMIC DNA]</scope>
    <source>
        <strain evidence="8 9">IRE-31</strain>
    </source>
</reference>
<dbReference type="AlphaFoldDB" id="A0A6P1TDZ9"/>
<keyword evidence="3" id="KW-0560">Oxidoreductase</keyword>
<dbReference type="InterPro" id="IPR039697">
    <property type="entry name" value="Alcohol_dehydrogenase_Fe"/>
</dbReference>
<sequence>MSATNYTSNYTSSYTTNWNYPTAMRVGAGRISELPGLCREMGMATPMLVTDPGLAALPIMQSVVENCLVAGVPLAVFSRIKGNPTGENVQDGVGVFRAHGCDGVIALGGGSALDAGKAIALMVGQTHPIWTFEDVGDNYLKVNAAGMVPVIAVPTTAGTGSEVGRSSVITDEQAKLKKIIFHPRMLPGIVVLDPELTLGLPAPITAATGMDALSHNLEAYCAANFHPMAEGIALEAMRLIKVYLPRAVANGSDLEARMQMLTASSMGATAFQRGLGAMHALAHPLGALYDKHHGLLNAILMPYVLSANREAIEEPMSRLSRYLALPSAGFTGILDWVLFLRRDLGIPHTLAEIGIDTGQAERIGEMAAVDPSAGSNPITFDASAYRRIFESACEGNL</sequence>
<evidence type="ECO:0000313" key="8">
    <source>
        <dbReference type="EMBL" id="QHQ39885.1"/>
    </source>
</evidence>
<evidence type="ECO:0000313" key="7">
    <source>
        <dbReference type="EMBL" id="MBB5212227.1"/>
    </source>
</evidence>
<dbReference type="SUPFAM" id="SSF56796">
    <property type="entry name" value="Dehydroquinate synthase-like"/>
    <property type="match status" value="1"/>
</dbReference>
<dbReference type="Gene3D" id="1.20.1090.10">
    <property type="entry name" value="Dehydroquinate synthase-like - alpha domain"/>
    <property type="match status" value="1"/>
</dbReference>
<evidence type="ECO:0000259" key="6">
    <source>
        <dbReference type="Pfam" id="PF25137"/>
    </source>
</evidence>
<evidence type="ECO:0000313" key="10">
    <source>
        <dbReference type="Proteomes" id="UP000563601"/>
    </source>
</evidence>
<evidence type="ECO:0000313" key="9">
    <source>
        <dbReference type="Proteomes" id="UP000464675"/>
    </source>
</evidence>
<proteinExistence type="inferred from homology"/>
<evidence type="ECO:0000256" key="3">
    <source>
        <dbReference type="ARBA" id="ARBA00023002"/>
    </source>
</evidence>
<accession>A0A6P1TDZ9</accession>
<dbReference type="InterPro" id="IPR001670">
    <property type="entry name" value="ADH_Fe/GldA"/>
</dbReference>
<dbReference type="GO" id="GO:0046872">
    <property type="term" value="F:metal ion binding"/>
    <property type="evidence" value="ECO:0007669"/>
    <property type="project" value="InterPro"/>
</dbReference>
<dbReference type="Pfam" id="PF25137">
    <property type="entry name" value="ADH_Fe_C"/>
    <property type="match status" value="1"/>
</dbReference>
<dbReference type="InterPro" id="IPR018211">
    <property type="entry name" value="ADH_Fe_CS"/>
</dbReference>
<dbReference type="Proteomes" id="UP000563601">
    <property type="component" value="Unassembled WGS sequence"/>
</dbReference>
<feature type="domain" description="Fe-containing alcohol dehydrogenase-like C-terminal" evidence="6">
    <location>
        <begin position="205"/>
        <end position="392"/>
    </location>
</feature>
<dbReference type="EMBL" id="CP047491">
    <property type="protein sequence ID" value="QHQ39885.1"/>
    <property type="molecule type" value="Genomic_DNA"/>
</dbReference>
<evidence type="ECO:0000259" key="5">
    <source>
        <dbReference type="Pfam" id="PF00465"/>
    </source>
</evidence>
<organism evidence="7 10">
    <name type="scientific">Microbulbifer hydrolyticus</name>
    <dbReference type="NCBI Taxonomy" id="48074"/>
    <lineage>
        <taxon>Bacteria</taxon>
        <taxon>Pseudomonadati</taxon>
        <taxon>Pseudomonadota</taxon>
        <taxon>Gammaproteobacteria</taxon>
        <taxon>Cellvibrionales</taxon>
        <taxon>Microbulbiferaceae</taxon>
        <taxon>Microbulbifer</taxon>
    </lineage>
</organism>
<feature type="domain" description="Alcohol dehydrogenase iron-type/glycerol dehydrogenase GldA" evidence="5">
    <location>
        <begin position="21"/>
        <end position="194"/>
    </location>
</feature>
<dbReference type="InterPro" id="IPR056798">
    <property type="entry name" value="ADH_Fe_C"/>
</dbReference>
<dbReference type="GO" id="GO:0004022">
    <property type="term" value="F:alcohol dehydrogenase (NAD+) activity"/>
    <property type="evidence" value="ECO:0007669"/>
    <property type="project" value="TreeGrafter"/>
</dbReference>
<dbReference type="OrthoDB" id="9815791at2"/>
<dbReference type="FunFam" id="3.40.50.1970:FF:000003">
    <property type="entry name" value="Alcohol dehydrogenase, iron-containing"/>
    <property type="match status" value="1"/>
</dbReference>
<evidence type="ECO:0000256" key="4">
    <source>
        <dbReference type="ARBA" id="ARBA00023027"/>
    </source>
</evidence>
<keyword evidence="9" id="KW-1185">Reference proteome</keyword>
<dbReference type="PROSITE" id="PS00913">
    <property type="entry name" value="ADH_IRON_1"/>
    <property type="match status" value="1"/>
</dbReference>
<dbReference type="Proteomes" id="UP000464675">
    <property type="component" value="Chromosome"/>
</dbReference>
<reference evidence="7 10" key="2">
    <citation type="submission" date="2020-08" db="EMBL/GenBank/DDBJ databases">
        <title>Genomic Encyclopedia of Type Strains, Phase IV (KMG-IV): sequencing the most valuable type-strain genomes for metagenomic binning, comparative biology and taxonomic classification.</title>
        <authorList>
            <person name="Goeker M."/>
        </authorList>
    </citation>
    <scope>NUCLEOTIDE SEQUENCE [LARGE SCALE GENOMIC DNA]</scope>
    <source>
        <strain evidence="7 10">DSM 11525</strain>
    </source>
</reference>
<gene>
    <name evidence="8" type="ORF">GTQ55_13430</name>
    <name evidence="7" type="ORF">HNQ53_002452</name>
</gene>
<dbReference type="FunFam" id="1.20.1090.10:FF:000001">
    <property type="entry name" value="Aldehyde-alcohol dehydrogenase"/>
    <property type="match status" value="1"/>
</dbReference>
<evidence type="ECO:0000256" key="2">
    <source>
        <dbReference type="ARBA" id="ARBA00007358"/>
    </source>
</evidence>
<dbReference type="Gene3D" id="3.40.50.1970">
    <property type="match status" value="1"/>
</dbReference>
<protein>
    <submittedName>
        <fullName evidence="7">Alcohol dehydrogenase class IV</fullName>
    </submittedName>
    <submittedName>
        <fullName evidence="8">Iron-containing alcohol dehydrogenase</fullName>
    </submittedName>
</protein>
<dbReference type="RefSeq" id="WP_161859197.1">
    <property type="nucleotide sequence ID" value="NZ_CP047491.1"/>
</dbReference>
<dbReference type="Pfam" id="PF00465">
    <property type="entry name" value="Fe-ADH"/>
    <property type="match status" value="1"/>
</dbReference>
<dbReference type="EMBL" id="JACHHR010000003">
    <property type="protein sequence ID" value="MBB5212227.1"/>
    <property type="molecule type" value="Genomic_DNA"/>
</dbReference>
<comment type="similarity">
    <text evidence="2">Belongs to the iron-containing alcohol dehydrogenase family.</text>
</comment>
<name>A0A6P1TDZ9_9GAMM</name>
<comment type="cofactor">
    <cofactor evidence="1">
        <name>Fe cation</name>
        <dbReference type="ChEBI" id="CHEBI:24875"/>
    </cofactor>
</comment>
<dbReference type="PANTHER" id="PTHR11496">
    <property type="entry name" value="ALCOHOL DEHYDROGENASE"/>
    <property type="match status" value="1"/>
</dbReference>